<reference evidence="8" key="1">
    <citation type="submission" date="2018-05" db="EMBL/GenBank/DDBJ databases">
        <authorList>
            <person name="Du Z."/>
            <person name="Wang X."/>
        </authorList>
    </citation>
    <scope>NUCLEOTIDE SEQUENCE [LARGE SCALE GENOMIC DNA]</scope>
    <source>
        <strain evidence="8">CQN31</strain>
    </source>
</reference>
<organism evidence="7 8">
    <name type="scientific">Falsiroseomonas bella</name>
    <dbReference type="NCBI Taxonomy" id="2184016"/>
    <lineage>
        <taxon>Bacteria</taxon>
        <taxon>Pseudomonadati</taxon>
        <taxon>Pseudomonadota</taxon>
        <taxon>Alphaproteobacteria</taxon>
        <taxon>Acetobacterales</taxon>
        <taxon>Roseomonadaceae</taxon>
        <taxon>Falsiroseomonas</taxon>
    </lineage>
</organism>
<dbReference type="InterPro" id="IPR036286">
    <property type="entry name" value="LexA/Signal_pep-like_sf"/>
</dbReference>
<keyword evidence="8" id="KW-1185">Reference proteome</keyword>
<evidence type="ECO:0000256" key="4">
    <source>
        <dbReference type="ARBA" id="ARBA00023125"/>
    </source>
</evidence>
<dbReference type="PANTHER" id="PTHR40661:SF3">
    <property type="entry name" value="FELS-1 PROPHAGE TRANSCRIPTIONAL REGULATOR"/>
    <property type="match status" value="1"/>
</dbReference>
<dbReference type="InterPro" id="IPR019756">
    <property type="entry name" value="Pept_S26A_signal_pept_1_Ser-AS"/>
</dbReference>
<dbReference type="GO" id="GO:0006508">
    <property type="term" value="P:proteolysis"/>
    <property type="evidence" value="ECO:0007669"/>
    <property type="project" value="UniProtKB-KW"/>
</dbReference>
<dbReference type="Pfam" id="PF00717">
    <property type="entry name" value="Peptidase_S24"/>
    <property type="match status" value="1"/>
</dbReference>
<dbReference type="PROSITE" id="PS00501">
    <property type="entry name" value="SPASE_I_1"/>
    <property type="match status" value="1"/>
</dbReference>
<evidence type="ECO:0000256" key="1">
    <source>
        <dbReference type="ARBA" id="ARBA00022670"/>
    </source>
</evidence>
<dbReference type="SMART" id="SM00530">
    <property type="entry name" value="HTH_XRE"/>
    <property type="match status" value="1"/>
</dbReference>
<feature type="domain" description="HTH cro/C1-type" evidence="6">
    <location>
        <begin position="36"/>
        <end position="69"/>
    </location>
</feature>
<keyword evidence="3" id="KW-0805">Transcription regulation</keyword>
<name>A0A317FAW0_9PROT</name>
<evidence type="ECO:0000259" key="6">
    <source>
        <dbReference type="PROSITE" id="PS50943"/>
    </source>
</evidence>
<keyword evidence="2" id="KW-0378">Hydrolase</keyword>
<dbReference type="GO" id="GO:0003677">
    <property type="term" value="F:DNA binding"/>
    <property type="evidence" value="ECO:0007669"/>
    <property type="project" value="UniProtKB-KW"/>
</dbReference>
<dbReference type="InterPro" id="IPR015927">
    <property type="entry name" value="Peptidase_S24_S26A/B/C"/>
</dbReference>
<accession>A0A317FAW0</accession>
<sequence length="247" mass="26793">MDSRGESRWEPLHADSQIRVRTAAARRIAMLTIEQIREGLAQPGKSQKGLAAAMGVDNSTISRLLAGKRPMRAHEIPVILGYLEAGSTAAGGRARAMPEIVQIGGDRFAMLPVYDDMVSAGPGLEAEDAPPSYRIAFRVDWLRRAARGNIGDLVVLTVDGDSMEPTLRQGDSVLVDMGQQRPGQKDGIYVIRTDGGLQVKRVAVNPTNGRISVISDNKDLYPTFSDIQPDAIHVIGRVIWLGRQVGM</sequence>
<dbReference type="EMBL" id="QGNA01000003">
    <property type="protein sequence ID" value="PWS36204.1"/>
    <property type="molecule type" value="Genomic_DNA"/>
</dbReference>
<dbReference type="SUPFAM" id="SSF51306">
    <property type="entry name" value="LexA/Signal peptidase"/>
    <property type="match status" value="1"/>
</dbReference>
<dbReference type="Pfam" id="PF01381">
    <property type="entry name" value="HTH_3"/>
    <property type="match status" value="1"/>
</dbReference>
<evidence type="ECO:0000256" key="5">
    <source>
        <dbReference type="ARBA" id="ARBA00023163"/>
    </source>
</evidence>
<dbReference type="Gene3D" id="2.10.109.10">
    <property type="entry name" value="Umud Fragment, subunit A"/>
    <property type="match status" value="1"/>
</dbReference>
<dbReference type="Gene3D" id="1.10.260.40">
    <property type="entry name" value="lambda repressor-like DNA-binding domains"/>
    <property type="match status" value="1"/>
</dbReference>
<keyword evidence="5" id="KW-0804">Transcription</keyword>
<evidence type="ECO:0000313" key="8">
    <source>
        <dbReference type="Proteomes" id="UP000245765"/>
    </source>
</evidence>
<dbReference type="PROSITE" id="PS50943">
    <property type="entry name" value="HTH_CROC1"/>
    <property type="match status" value="1"/>
</dbReference>
<keyword evidence="1" id="KW-0645">Protease</keyword>
<dbReference type="Proteomes" id="UP000245765">
    <property type="component" value="Unassembled WGS sequence"/>
</dbReference>
<evidence type="ECO:0000256" key="2">
    <source>
        <dbReference type="ARBA" id="ARBA00022801"/>
    </source>
</evidence>
<dbReference type="GO" id="GO:0004252">
    <property type="term" value="F:serine-type endopeptidase activity"/>
    <property type="evidence" value="ECO:0007669"/>
    <property type="project" value="InterPro"/>
</dbReference>
<comment type="caution">
    <text evidence="7">The sequence shown here is derived from an EMBL/GenBank/DDBJ whole genome shotgun (WGS) entry which is preliminary data.</text>
</comment>
<dbReference type="PANTHER" id="PTHR40661">
    <property type="match status" value="1"/>
</dbReference>
<proteinExistence type="predicted"/>
<protein>
    <recommendedName>
        <fullName evidence="6">HTH cro/C1-type domain-containing protein</fullName>
    </recommendedName>
</protein>
<dbReference type="GO" id="GO:0016020">
    <property type="term" value="C:membrane"/>
    <property type="evidence" value="ECO:0007669"/>
    <property type="project" value="InterPro"/>
</dbReference>
<keyword evidence="4" id="KW-0238">DNA-binding</keyword>
<dbReference type="SUPFAM" id="SSF47413">
    <property type="entry name" value="lambda repressor-like DNA-binding domains"/>
    <property type="match status" value="1"/>
</dbReference>
<dbReference type="InterPro" id="IPR010982">
    <property type="entry name" value="Lambda_DNA-bd_dom_sf"/>
</dbReference>
<dbReference type="CDD" id="cd00093">
    <property type="entry name" value="HTH_XRE"/>
    <property type="match status" value="1"/>
</dbReference>
<dbReference type="CDD" id="cd06529">
    <property type="entry name" value="S24_LexA-like"/>
    <property type="match status" value="1"/>
</dbReference>
<gene>
    <name evidence="7" type="ORF">DFH01_13490</name>
</gene>
<evidence type="ECO:0000313" key="7">
    <source>
        <dbReference type="EMBL" id="PWS36204.1"/>
    </source>
</evidence>
<evidence type="ECO:0000256" key="3">
    <source>
        <dbReference type="ARBA" id="ARBA00023015"/>
    </source>
</evidence>
<dbReference type="InterPro" id="IPR039418">
    <property type="entry name" value="LexA-like"/>
</dbReference>
<dbReference type="AlphaFoldDB" id="A0A317FAW0"/>
<dbReference type="InterPro" id="IPR001387">
    <property type="entry name" value="Cro/C1-type_HTH"/>
</dbReference>